<dbReference type="PANTHER" id="PTHR33375">
    <property type="entry name" value="CHROMOSOME-PARTITIONING PROTEIN PARB-RELATED"/>
    <property type="match status" value="1"/>
</dbReference>
<dbReference type="InterPro" id="IPR036086">
    <property type="entry name" value="ParB/Sulfiredoxin_sf"/>
</dbReference>
<evidence type="ECO:0000256" key="1">
    <source>
        <dbReference type="ARBA" id="ARBA00006295"/>
    </source>
</evidence>
<organism evidence="5">
    <name type="scientific">freshwater metagenome</name>
    <dbReference type="NCBI Taxonomy" id="449393"/>
    <lineage>
        <taxon>unclassified sequences</taxon>
        <taxon>metagenomes</taxon>
        <taxon>ecological metagenomes</taxon>
    </lineage>
</organism>
<protein>
    <submittedName>
        <fullName evidence="5">Unannotated protein</fullName>
    </submittedName>
</protein>
<dbReference type="InterPro" id="IPR057240">
    <property type="entry name" value="ParB_dimer_C"/>
</dbReference>
<dbReference type="CDD" id="cd16393">
    <property type="entry name" value="SPO0J_N"/>
    <property type="match status" value="1"/>
</dbReference>
<reference evidence="5" key="1">
    <citation type="submission" date="2020-05" db="EMBL/GenBank/DDBJ databases">
        <authorList>
            <person name="Chiriac C."/>
            <person name="Salcher M."/>
            <person name="Ghai R."/>
            <person name="Kavagutti S V."/>
        </authorList>
    </citation>
    <scope>NUCLEOTIDE SEQUENCE</scope>
</reference>
<dbReference type="InterPro" id="IPR050336">
    <property type="entry name" value="Chromosome_partition/occlusion"/>
</dbReference>
<dbReference type="Pfam" id="PF17762">
    <property type="entry name" value="HTH_ParB"/>
    <property type="match status" value="1"/>
</dbReference>
<dbReference type="GO" id="GO:0007059">
    <property type="term" value="P:chromosome segregation"/>
    <property type="evidence" value="ECO:0007669"/>
    <property type="project" value="UniProtKB-KW"/>
</dbReference>
<dbReference type="SMART" id="SM00470">
    <property type="entry name" value="ParB"/>
    <property type="match status" value="1"/>
</dbReference>
<dbReference type="GO" id="GO:0003677">
    <property type="term" value="F:DNA binding"/>
    <property type="evidence" value="ECO:0007669"/>
    <property type="project" value="UniProtKB-KW"/>
</dbReference>
<dbReference type="Gene3D" id="3.90.1530.30">
    <property type="match status" value="1"/>
</dbReference>
<dbReference type="EMBL" id="CAEZSV010000004">
    <property type="protein sequence ID" value="CAB4544988.1"/>
    <property type="molecule type" value="Genomic_DNA"/>
</dbReference>
<evidence type="ECO:0000313" key="5">
    <source>
        <dbReference type="EMBL" id="CAB4544988.1"/>
    </source>
</evidence>
<dbReference type="GO" id="GO:0045881">
    <property type="term" value="P:positive regulation of sporulation resulting in formation of a cellular spore"/>
    <property type="evidence" value="ECO:0007669"/>
    <property type="project" value="TreeGrafter"/>
</dbReference>
<gene>
    <name evidence="5" type="ORF">UFOPK1506_00049</name>
</gene>
<keyword evidence="3" id="KW-0238">DNA-binding</keyword>
<evidence type="ECO:0000256" key="3">
    <source>
        <dbReference type="ARBA" id="ARBA00023125"/>
    </source>
</evidence>
<dbReference type="SUPFAM" id="SSF110849">
    <property type="entry name" value="ParB/Sulfiredoxin"/>
    <property type="match status" value="1"/>
</dbReference>
<sequence length="298" mass="32191">MSTRKGGLGRGLGSLIPSGESKQLSSVVAGVPVDIANLNHIPIRSIAPNPRQPRTVFDEEKMSELVTSIKEVGVLQPPVVRSIGDGRFELIMGERRLRAAKAAGLTEIPVIIRQTPDDQLLREALLENIHRSELNALEEGAAYEQLLNDFNYTHDELAQKIGRSRPHISNTLRLLQLPPSVQRRVAAGVLSAGHARALLALGDSAAMERLANRIVTEGLSVRAVEEIISVGVKGGKKKSATSKSKSVSPELAELAEELGDFLNTRVTIDKATGKSNGKIVIEFASGEDLRRIIEEIEG</sequence>
<dbReference type="Pfam" id="PF02195">
    <property type="entry name" value="ParB_N"/>
    <property type="match status" value="1"/>
</dbReference>
<name>A0A6J6C3W6_9ZZZZ</name>
<evidence type="ECO:0000259" key="4">
    <source>
        <dbReference type="SMART" id="SM00470"/>
    </source>
</evidence>
<proteinExistence type="inferred from homology"/>
<comment type="similarity">
    <text evidence="1">Belongs to the ParB family.</text>
</comment>
<evidence type="ECO:0000256" key="2">
    <source>
        <dbReference type="ARBA" id="ARBA00022829"/>
    </source>
</evidence>
<dbReference type="Pfam" id="PF23552">
    <property type="entry name" value="ParB_C"/>
    <property type="match status" value="1"/>
</dbReference>
<feature type="domain" description="ParB-like N-terminal" evidence="4">
    <location>
        <begin position="39"/>
        <end position="129"/>
    </location>
</feature>
<dbReference type="NCBIfam" id="TIGR00180">
    <property type="entry name" value="parB_part"/>
    <property type="match status" value="1"/>
</dbReference>
<dbReference type="GO" id="GO:0003723">
    <property type="term" value="F:RNA binding"/>
    <property type="evidence" value="ECO:0007669"/>
    <property type="project" value="InterPro"/>
</dbReference>
<dbReference type="PANTHER" id="PTHR33375:SF1">
    <property type="entry name" value="CHROMOSOME-PARTITIONING PROTEIN PARB-RELATED"/>
    <property type="match status" value="1"/>
</dbReference>
<dbReference type="GO" id="GO:0005694">
    <property type="term" value="C:chromosome"/>
    <property type="evidence" value="ECO:0007669"/>
    <property type="project" value="TreeGrafter"/>
</dbReference>
<accession>A0A6J6C3W6</accession>
<keyword evidence="2" id="KW-0159">Chromosome partition</keyword>
<dbReference type="InterPro" id="IPR003115">
    <property type="entry name" value="ParB_N"/>
</dbReference>
<dbReference type="Gene3D" id="1.10.10.2830">
    <property type="match status" value="1"/>
</dbReference>
<dbReference type="InterPro" id="IPR004437">
    <property type="entry name" value="ParB/RepB/Spo0J"/>
</dbReference>
<dbReference type="SUPFAM" id="SSF109709">
    <property type="entry name" value="KorB DNA-binding domain-like"/>
    <property type="match status" value="1"/>
</dbReference>
<dbReference type="AlphaFoldDB" id="A0A6J6C3W6"/>
<dbReference type="FunFam" id="3.90.1530.30:FF:000001">
    <property type="entry name" value="Chromosome partitioning protein ParB"/>
    <property type="match status" value="1"/>
</dbReference>
<dbReference type="InterPro" id="IPR041468">
    <property type="entry name" value="HTH_ParB/Spo0J"/>
</dbReference>
<dbReference type="FunFam" id="1.10.10.2830:FF:000001">
    <property type="entry name" value="Chromosome partitioning protein ParB"/>
    <property type="match status" value="1"/>
</dbReference>